<dbReference type="Proteomes" id="UP001066276">
    <property type="component" value="Chromosome 4_1"/>
</dbReference>
<dbReference type="GO" id="GO:0019369">
    <property type="term" value="P:arachidonate metabolic process"/>
    <property type="evidence" value="ECO:0007669"/>
    <property type="project" value="TreeGrafter"/>
</dbReference>
<keyword evidence="7 10" id="KW-0408">Iron</keyword>
<evidence type="ECO:0000256" key="8">
    <source>
        <dbReference type="ARBA" id="ARBA00023033"/>
    </source>
</evidence>
<evidence type="ECO:0000256" key="10">
    <source>
        <dbReference type="PIRSR" id="PIRSR602401-1"/>
    </source>
</evidence>
<protein>
    <submittedName>
        <fullName evidence="13">Uncharacterized protein</fullName>
    </submittedName>
</protein>
<feature type="compositionally biased region" description="Basic residues" evidence="12">
    <location>
        <begin position="81"/>
        <end position="90"/>
    </location>
</feature>
<evidence type="ECO:0000256" key="9">
    <source>
        <dbReference type="ARBA" id="ARBA00023136"/>
    </source>
</evidence>
<evidence type="ECO:0000256" key="11">
    <source>
        <dbReference type="RuleBase" id="RU000461"/>
    </source>
</evidence>
<evidence type="ECO:0000256" key="5">
    <source>
        <dbReference type="ARBA" id="ARBA00022723"/>
    </source>
</evidence>
<dbReference type="PRINTS" id="PR00385">
    <property type="entry name" value="P450"/>
</dbReference>
<keyword evidence="14" id="KW-1185">Reference proteome</keyword>
<comment type="similarity">
    <text evidence="3 11">Belongs to the cytochrome P450 family.</text>
</comment>
<organism evidence="13 14">
    <name type="scientific">Pleurodeles waltl</name>
    <name type="common">Iberian ribbed newt</name>
    <dbReference type="NCBI Taxonomy" id="8319"/>
    <lineage>
        <taxon>Eukaryota</taxon>
        <taxon>Metazoa</taxon>
        <taxon>Chordata</taxon>
        <taxon>Craniata</taxon>
        <taxon>Vertebrata</taxon>
        <taxon>Euteleostomi</taxon>
        <taxon>Amphibia</taxon>
        <taxon>Batrachia</taxon>
        <taxon>Caudata</taxon>
        <taxon>Salamandroidea</taxon>
        <taxon>Salamandridae</taxon>
        <taxon>Pleurodelinae</taxon>
        <taxon>Pleurodeles</taxon>
    </lineage>
</organism>
<dbReference type="InterPro" id="IPR001128">
    <property type="entry name" value="Cyt_P450"/>
</dbReference>
<dbReference type="PANTHER" id="PTHR24300">
    <property type="entry name" value="CYTOCHROME P450 508A4-RELATED"/>
    <property type="match status" value="1"/>
</dbReference>
<comment type="caution">
    <text evidence="13">The sequence shown here is derived from an EMBL/GenBank/DDBJ whole genome shotgun (WGS) entry which is preliminary data.</text>
</comment>
<keyword evidence="5 10" id="KW-0479">Metal-binding</keyword>
<evidence type="ECO:0000256" key="1">
    <source>
        <dbReference type="ARBA" id="ARBA00001971"/>
    </source>
</evidence>
<evidence type="ECO:0000256" key="7">
    <source>
        <dbReference type="ARBA" id="ARBA00023004"/>
    </source>
</evidence>
<reference evidence="13" key="1">
    <citation type="journal article" date="2022" name="bioRxiv">
        <title>Sequencing and chromosome-scale assembly of the giantPleurodeles waltlgenome.</title>
        <authorList>
            <person name="Brown T."/>
            <person name="Elewa A."/>
            <person name="Iarovenko S."/>
            <person name="Subramanian E."/>
            <person name="Araus A.J."/>
            <person name="Petzold A."/>
            <person name="Susuki M."/>
            <person name="Suzuki K.-i.T."/>
            <person name="Hayashi T."/>
            <person name="Toyoda A."/>
            <person name="Oliveira C."/>
            <person name="Osipova E."/>
            <person name="Leigh N.D."/>
            <person name="Simon A."/>
            <person name="Yun M.H."/>
        </authorList>
    </citation>
    <scope>NUCLEOTIDE SEQUENCE</scope>
    <source>
        <strain evidence="13">20211129_DDA</strain>
        <tissue evidence="13">Liver</tissue>
    </source>
</reference>
<proteinExistence type="inferred from homology"/>
<evidence type="ECO:0000256" key="2">
    <source>
        <dbReference type="ARBA" id="ARBA00004370"/>
    </source>
</evidence>
<evidence type="ECO:0000313" key="13">
    <source>
        <dbReference type="EMBL" id="KAJ1173415.1"/>
    </source>
</evidence>
<dbReference type="Gene3D" id="1.10.630.10">
    <property type="entry name" value="Cytochrome P450"/>
    <property type="match status" value="1"/>
</dbReference>
<dbReference type="GO" id="GO:0016020">
    <property type="term" value="C:membrane"/>
    <property type="evidence" value="ECO:0007669"/>
    <property type="project" value="UniProtKB-SubCell"/>
</dbReference>
<dbReference type="EMBL" id="JANPWB010000007">
    <property type="protein sequence ID" value="KAJ1173415.1"/>
    <property type="molecule type" value="Genomic_DNA"/>
</dbReference>
<dbReference type="GO" id="GO:0005506">
    <property type="term" value="F:iron ion binding"/>
    <property type="evidence" value="ECO:0007669"/>
    <property type="project" value="InterPro"/>
</dbReference>
<dbReference type="GO" id="GO:0006805">
    <property type="term" value="P:xenobiotic metabolic process"/>
    <property type="evidence" value="ECO:0007669"/>
    <property type="project" value="TreeGrafter"/>
</dbReference>
<dbReference type="GO" id="GO:0016712">
    <property type="term" value="F:oxidoreductase activity, acting on paired donors, with incorporation or reduction of molecular oxygen, reduced flavin or flavoprotein as one donor, and incorporation of one atom of oxygen"/>
    <property type="evidence" value="ECO:0007669"/>
    <property type="project" value="InterPro"/>
</dbReference>
<dbReference type="InterPro" id="IPR002401">
    <property type="entry name" value="Cyt_P450_E_grp-I"/>
</dbReference>
<sequence length="598" mass="67692">MDPPAGEAQDAPPHSNNHIGSPIQEEGPHQEPLTSSSSSSSAATPAGPTREKAATPAWQPTSRPPQRDQAGIRTRELPPQSKHHSRGRKVPVCRSKATLLHPAQPGTSLATLAFFFIVLALLLDFTKRRRSWSRYPPGPPSLPFFGNILQADVKHFPEYCNKLRKKYGDVFSFQFCWDNVVIINGLESVKEGLITKSEDTSDRPYFPITDCYVYKENCAGMVLAKYGQSWKEVRRFSLSTLRDFGLGKKSLEERVMEEAEFLCSALKSKSGSPFDPYLMLNNAVSNVICSIIFGDRFEYDDKKFLTVMRLFEDIIKTTGELLPQLVNVVPALVHIPGVKQKIFRAHNKLFDFLRGVIAEHKEGWDPNVKRDFIDAFLEKVEQVKGDPSSSFNEPNLFLTVVDLFTAGSGTTSTTLRFGLLYMILYPNLQIRVQEEIDQVIGRERQPTMDDRANMPYTSAVLNEIQRCGDILPLSVPHMTSRDTEIHGFFIPKGTTLMFNLTSILKDESIWENPYQFYPEHFLDADGQLIKRDAFMPFSAGRRVCLGEQMAKMNLFLFFTSIFQKFTFHIPRDQPRPSEMATGGTIRAPLPYQLCVEVR</sequence>
<dbReference type="InterPro" id="IPR017972">
    <property type="entry name" value="Cyt_P450_CS"/>
</dbReference>
<evidence type="ECO:0000256" key="4">
    <source>
        <dbReference type="ARBA" id="ARBA00022617"/>
    </source>
</evidence>
<evidence type="ECO:0000256" key="6">
    <source>
        <dbReference type="ARBA" id="ARBA00023002"/>
    </source>
</evidence>
<dbReference type="Pfam" id="PF00067">
    <property type="entry name" value="p450"/>
    <property type="match status" value="1"/>
</dbReference>
<dbReference type="PANTHER" id="PTHR24300:SF1">
    <property type="entry name" value="CYTOCHROME P450 2D6-RELATED"/>
    <property type="match status" value="1"/>
</dbReference>
<dbReference type="FunFam" id="1.10.630.10:FF:000004">
    <property type="entry name" value="cytochrome P450 2D15 isoform X1"/>
    <property type="match status" value="1"/>
</dbReference>
<dbReference type="GO" id="GO:0005737">
    <property type="term" value="C:cytoplasm"/>
    <property type="evidence" value="ECO:0007669"/>
    <property type="project" value="TreeGrafter"/>
</dbReference>
<dbReference type="PRINTS" id="PR01686">
    <property type="entry name" value="EP450ICYP2D"/>
</dbReference>
<gene>
    <name evidence="13" type="ORF">NDU88_005250</name>
</gene>
<feature type="binding site" description="axial binding residue" evidence="10">
    <location>
        <position position="544"/>
    </location>
    <ligand>
        <name>heme</name>
        <dbReference type="ChEBI" id="CHEBI:30413"/>
    </ligand>
    <ligandPart>
        <name>Fe</name>
        <dbReference type="ChEBI" id="CHEBI:18248"/>
    </ligandPart>
</feature>
<evidence type="ECO:0000256" key="3">
    <source>
        <dbReference type="ARBA" id="ARBA00010617"/>
    </source>
</evidence>
<keyword evidence="9" id="KW-0472">Membrane</keyword>
<name>A0AAV7TB19_PLEWA</name>
<comment type="cofactor">
    <cofactor evidence="1 10">
        <name>heme</name>
        <dbReference type="ChEBI" id="CHEBI:30413"/>
    </cofactor>
</comment>
<evidence type="ECO:0000256" key="12">
    <source>
        <dbReference type="SAM" id="MobiDB-lite"/>
    </source>
</evidence>
<evidence type="ECO:0000313" key="14">
    <source>
        <dbReference type="Proteomes" id="UP001066276"/>
    </source>
</evidence>
<dbReference type="AlphaFoldDB" id="A0AAV7TB19"/>
<dbReference type="PRINTS" id="PR00463">
    <property type="entry name" value="EP450I"/>
</dbReference>
<keyword evidence="8 11" id="KW-0503">Monooxygenase</keyword>
<dbReference type="InterPro" id="IPR050182">
    <property type="entry name" value="Cytochrome_P450_fam2"/>
</dbReference>
<accession>A0AAV7TB19</accession>
<keyword evidence="4 10" id="KW-0349">Heme</keyword>
<dbReference type="SUPFAM" id="SSF48264">
    <property type="entry name" value="Cytochrome P450"/>
    <property type="match status" value="1"/>
</dbReference>
<dbReference type="GO" id="GO:0020037">
    <property type="term" value="F:heme binding"/>
    <property type="evidence" value="ECO:0007669"/>
    <property type="project" value="InterPro"/>
</dbReference>
<dbReference type="InterPro" id="IPR008069">
    <property type="entry name" value="Cyt_P450_E_grp-I_CYP2D-like"/>
</dbReference>
<feature type="region of interest" description="Disordered" evidence="12">
    <location>
        <begin position="1"/>
        <end position="90"/>
    </location>
</feature>
<keyword evidence="6 11" id="KW-0560">Oxidoreductase</keyword>
<dbReference type="PROSITE" id="PS00086">
    <property type="entry name" value="CYTOCHROME_P450"/>
    <property type="match status" value="1"/>
</dbReference>
<comment type="subcellular location">
    <subcellularLocation>
        <location evidence="2">Membrane</location>
    </subcellularLocation>
</comment>
<dbReference type="InterPro" id="IPR036396">
    <property type="entry name" value="Cyt_P450_sf"/>
</dbReference>